<feature type="compositionally biased region" description="Polar residues" evidence="8">
    <location>
        <begin position="648"/>
        <end position="657"/>
    </location>
</feature>
<feature type="transmembrane region" description="Helical" evidence="7">
    <location>
        <begin position="328"/>
        <end position="350"/>
    </location>
</feature>
<keyword evidence="5 7" id="KW-1133">Transmembrane helix</keyword>
<feature type="transmembrane region" description="Helical" evidence="7">
    <location>
        <begin position="401"/>
        <end position="422"/>
    </location>
</feature>
<evidence type="ECO:0000256" key="4">
    <source>
        <dbReference type="ARBA" id="ARBA00022692"/>
    </source>
</evidence>
<dbReference type="InterPro" id="IPR050895">
    <property type="entry name" value="XK-related_scramblase"/>
</dbReference>
<dbReference type="InterPro" id="IPR018629">
    <property type="entry name" value="XK-rel"/>
</dbReference>
<sequence>MSSYQSYSGIAYTNISSVASVSVDLIAHRGVWRKIISIILFMGFLITSWSVIVLHAIHFTNESILELSVSISVLIGGQYIITGIVDGIIYWKRWNASSQRRRTKIQEQNKEAWVLMRITLTLLGMAPVARYIESLVAVKRMISLEKQYMSETIALVKEVQQPSNLPSGSLLSVPITNTQLSQHRKTPDITSNPEKMRQLDNGLQRIRRVRRQFCRTENDAASIALTSGVVGAGPYAIAQGVLFYRRETMHFLMTIDTKIILLICTIFSMLWISTCFTHYYPVQYQLNELEFERGIKQVHIIGLFLLFIVHLIHITLRCLSIALFIGRFYFIIFIILIGHFLINLIILIIVRQYTNRLEYINQIGISRGDVCGNFFADLIHSYISLYEFFNAGVKYTRTRYLIYYFFYYLENSIMIGLWYDYYEYPESWYYLPCLLVVILVQLLGFILLQTYLYVYSKSRRKTTLCGFCFAHKTTEEQPESLARKQQDQKYSESLFNYNRNSSQRTDLMNAPQSLYRQQQTGTLNNYSSMNSLSYAATLPKRVHNSGGICDPVFGEQIAQTAAPLKSRNNMNNIYKRKANLRQAIENNNGLNQRSVSELTASYYSRPTEKQRYLSEKRQKPQLGSHDNELNSRYTKKRTALSSRRPISHISQSTNNSDNHQRILRSNGYLSQEVPSTMILNSAHSSSDIVQPKRNMNSKDSERSSVYKPRTLHTNHYAARSHAREKQ</sequence>
<evidence type="ECO:0000313" key="10">
    <source>
        <dbReference type="Proteomes" id="UP001292079"/>
    </source>
</evidence>
<evidence type="ECO:0000256" key="8">
    <source>
        <dbReference type="SAM" id="MobiDB-lite"/>
    </source>
</evidence>
<dbReference type="EMBL" id="JALJAT010000007">
    <property type="protein sequence ID" value="KAK4468200.1"/>
    <property type="molecule type" value="Genomic_DNA"/>
</dbReference>
<keyword evidence="10" id="KW-1185">Reference proteome</keyword>
<keyword evidence="3" id="KW-1003">Cell membrane</keyword>
<dbReference type="PANTHER" id="PTHR16024:SF6">
    <property type="entry name" value="XK-RELATED PROTEIN"/>
    <property type="match status" value="1"/>
</dbReference>
<feature type="transmembrane region" description="Helical" evidence="7">
    <location>
        <begin position="428"/>
        <end position="454"/>
    </location>
</feature>
<evidence type="ECO:0000256" key="3">
    <source>
        <dbReference type="ARBA" id="ARBA00022475"/>
    </source>
</evidence>
<dbReference type="Proteomes" id="UP001292079">
    <property type="component" value="Unassembled WGS sequence"/>
</dbReference>
<feature type="transmembrane region" description="Helical" evidence="7">
    <location>
        <begin position="300"/>
        <end position="316"/>
    </location>
</feature>
<feature type="transmembrane region" description="Helical" evidence="7">
    <location>
        <begin position="220"/>
        <end position="238"/>
    </location>
</feature>
<reference evidence="9" key="1">
    <citation type="submission" date="2022-04" db="EMBL/GenBank/DDBJ databases">
        <authorList>
            <person name="Xu L."/>
            <person name="Lv Z."/>
        </authorList>
    </citation>
    <scope>NUCLEOTIDE SEQUENCE</scope>
    <source>
        <strain evidence="9">LV_2022a</strain>
    </source>
</reference>
<feature type="transmembrane region" description="Helical" evidence="7">
    <location>
        <begin position="38"/>
        <end position="57"/>
    </location>
</feature>
<protein>
    <recommendedName>
        <fullName evidence="7">XK-related protein</fullName>
    </recommendedName>
</protein>
<feature type="transmembrane region" description="Helical" evidence="7">
    <location>
        <begin position="6"/>
        <end position="26"/>
    </location>
</feature>
<comment type="subcellular location">
    <subcellularLocation>
        <location evidence="1">Cell membrane</location>
        <topology evidence="1">Multi-pass membrane protein</topology>
    </subcellularLocation>
    <subcellularLocation>
        <location evidence="7">Membrane</location>
        <topology evidence="7">Multi-pass membrane protein</topology>
    </subcellularLocation>
</comment>
<evidence type="ECO:0000256" key="2">
    <source>
        <dbReference type="ARBA" id="ARBA00008789"/>
    </source>
</evidence>
<feature type="region of interest" description="Disordered" evidence="8">
    <location>
        <begin position="602"/>
        <end position="661"/>
    </location>
</feature>
<proteinExistence type="inferred from homology"/>
<feature type="transmembrane region" description="Helical" evidence="7">
    <location>
        <begin position="259"/>
        <end position="280"/>
    </location>
</feature>
<feature type="region of interest" description="Disordered" evidence="8">
    <location>
        <begin position="682"/>
        <end position="726"/>
    </location>
</feature>
<organism evidence="9 10">
    <name type="scientific">Schistosoma mekongi</name>
    <name type="common">Parasitic worm</name>
    <dbReference type="NCBI Taxonomy" id="38744"/>
    <lineage>
        <taxon>Eukaryota</taxon>
        <taxon>Metazoa</taxon>
        <taxon>Spiralia</taxon>
        <taxon>Lophotrochozoa</taxon>
        <taxon>Platyhelminthes</taxon>
        <taxon>Trematoda</taxon>
        <taxon>Digenea</taxon>
        <taxon>Strigeidida</taxon>
        <taxon>Schistosomatoidea</taxon>
        <taxon>Schistosomatidae</taxon>
        <taxon>Schistosoma</taxon>
    </lineage>
</organism>
<comment type="caution">
    <text evidence="9">The sequence shown here is derived from an EMBL/GenBank/DDBJ whole genome shotgun (WGS) entry which is preliminary data.</text>
</comment>
<accession>A0AAE1Z607</accession>
<evidence type="ECO:0000256" key="1">
    <source>
        <dbReference type="ARBA" id="ARBA00004651"/>
    </source>
</evidence>
<evidence type="ECO:0000256" key="5">
    <source>
        <dbReference type="ARBA" id="ARBA00022989"/>
    </source>
</evidence>
<dbReference type="PANTHER" id="PTHR16024">
    <property type="entry name" value="XK-RELATED PROTEIN"/>
    <property type="match status" value="1"/>
</dbReference>
<dbReference type="AlphaFoldDB" id="A0AAE1Z607"/>
<evidence type="ECO:0000256" key="6">
    <source>
        <dbReference type="ARBA" id="ARBA00023136"/>
    </source>
</evidence>
<name>A0AAE1Z607_SCHME</name>
<dbReference type="Pfam" id="PF09815">
    <property type="entry name" value="XK-related"/>
    <property type="match status" value="1"/>
</dbReference>
<reference evidence="9" key="2">
    <citation type="journal article" date="2023" name="Infect Dis Poverty">
        <title>Chromosome-scale genome of the human blood fluke Schistosoma mekongi and its implications for public health.</title>
        <authorList>
            <person name="Zhou M."/>
            <person name="Xu L."/>
            <person name="Xu D."/>
            <person name="Chen W."/>
            <person name="Khan J."/>
            <person name="Hu Y."/>
            <person name="Huang H."/>
            <person name="Wei H."/>
            <person name="Zhang Y."/>
            <person name="Chusongsang P."/>
            <person name="Tanasarnprasert K."/>
            <person name="Hu X."/>
            <person name="Limpanont Y."/>
            <person name="Lv Z."/>
        </authorList>
    </citation>
    <scope>NUCLEOTIDE SEQUENCE</scope>
    <source>
        <strain evidence="9">LV_2022a</strain>
    </source>
</reference>
<evidence type="ECO:0000256" key="7">
    <source>
        <dbReference type="RuleBase" id="RU910716"/>
    </source>
</evidence>
<feature type="compositionally biased region" description="Basic and acidic residues" evidence="8">
    <location>
        <begin position="606"/>
        <end position="618"/>
    </location>
</feature>
<keyword evidence="4 7" id="KW-0812">Transmembrane</keyword>
<evidence type="ECO:0000313" key="9">
    <source>
        <dbReference type="EMBL" id="KAK4468200.1"/>
    </source>
</evidence>
<keyword evidence="6 7" id="KW-0472">Membrane</keyword>
<feature type="transmembrane region" description="Helical" evidence="7">
    <location>
        <begin position="69"/>
        <end position="91"/>
    </location>
</feature>
<comment type="similarity">
    <text evidence="2 7">Belongs to the XK family.</text>
</comment>
<dbReference type="GO" id="GO:0005886">
    <property type="term" value="C:plasma membrane"/>
    <property type="evidence" value="ECO:0007669"/>
    <property type="project" value="UniProtKB-SubCell"/>
</dbReference>
<gene>
    <name evidence="9" type="ORF">MN116_008359</name>
</gene>